<feature type="compositionally biased region" description="Low complexity" evidence="1">
    <location>
        <begin position="24"/>
        <end position="44"/>
    </location>
</feature>
<evidence type="ECO:0000313" key="3">
    <source>
        <dbReference type="EMBL" id="RYU12045.1"/>
    </source>
</evidence>
<evidence type="ECO:0000313" key="4">
    <source>
        <dbReference type="Proteomes" id="UP000291189"/>
    </source>
</evidence>
<comment type="caution">
    <text evidence="3">The sequence shown here is derived from an EMBL/GenBank/DDBJ whole genome shotgun (WGS) entry which is preliminary data.</text>
</comment>
<dbReference type="Proteomes" id="UP000291189">
    <property type="component" value="Unassembled WGS sequence"/>
</dbReference>
<sequence>MRTTSRPSAVTLAGLLLAALTACAGGDESGDADPSGSGPAGSAGTVAFDQALHDELVRMQADDQAELTGQGEDPETTFEERQVRLAEIFDEHGWPGWALVGREGSTAAWVVAQHADLDPELQRRALDLLAEAVAADDASHGDLAYLTDRVAAAEGKEQTYGTQIRCDGAEAVPATPIGDQAGVDERRAEAGLDPLRDYVAEMEKLCASDAE</sequence>
<dbReference type="EMBL" id="SDPU01000022">
    <property type="protein sequence ID" value="RYU12045.1"/>
    <property type="molecule type" value="Genomic_DNA"/>
</dbReference>
<feature type="chain" id="PRO_5020630066" description="Lipoprotein" evidence="2">
    <location>
        <begin position="25"/>
        <end position="211"/>
    </location>
</feature>
<reference evidence="3 4" key="1">
    <citation type="submission" date="2019-01" db="EMBL/GenBank/DDBJ databases">
        <title>Nocardioides guangzhouensis sp. nov., an actinobacterium isolated from soil.</title>
        <authorList>
            <person name="Fu Y."/>
            <person name="Cai Y."/>
            <person name="Lin Z."/>
            <person name="Chen P."/>
        </authorList>
    </citation>
    <scope>NUCLEOTIDE SEQUENCE [LARGE SCALE GENOMIC DNA]</scope>
    <source>
        <strain evidence="3 4">NBRC 105384</strain>
    </source>
</reference>
<keyword evidence="4" id="KW-1185">Reference proteome</keyword>
<evidence type="ECO:0000256" key="2">
    <source>
        <dbReference type="SAM" id="SignalP"/>
    </source>
</evidence>
<evidence type="ECO:0008006" key="5">
    <source>
        <dbReference type="Google" id="ProtNLM"/>
    </source>
</evidence>
<dbReference type="InterPro" id="IPR046732">
    <property type="entry name" value="DUF6624"/>
</dbReference>
<organism evidence="3 4">
    <name type="scientific">Nocardioides iriomotensis</name>
    <dbReference type="NCBI Taxonomy" id="715784"/>
    <lineage>
        <taxon>Bacteria</taxon>
        <taxon>Bacillati</taxon>
        <taxon>Actinomycetota</taxon>
        <taxon>Actinomycetes</taxon>
        <taxon>Propionibacteriales</taxon>
        <taxon>Nocardioidaceae</taxon>
        <taxon>Nocardioides</taxon>
    </lineage>
</organism>
<feature type="signal peptide" evidence="2">
    <location>
        <begin position="1"/>
        <end position="24"/>
    </location>
</feature>
<evidence type="ECO:0000256" key="1">
    <source>
        <dbReference type="SAM" id="MobiDB-lite"/>
    </source>
</evidence>
<feature type="region of interest" description="Disordered" evidence="1">
    <location>
        <begin position="24"/>
        <end position="47"/>
    </location>
</feature>
<dbReference type="Pfam" id="PF20329">
    <property type="entry name" value="DUF6624"/>
    <property type="match status" value="1"/>
</dbReference>
<dbReference type="OrthoDB" id="22038at2"/>
<dbReference type="AlphaFoldDB" id="A0A4Q5J3Q8"/>
<dbReference type="RefSeq" id="WP_129987633.1">
    <property type="nucleotide sequence ID" value="NZ_SDPU01000022.1"/>
</dbReference>
<name>A0A4Q5J3Q8_9ACTN</name>
<dbReference type="PROSITE" id="PS51257">
    <property type="entry name" value="PROKAR_LIPOPROTEIN"/>
    <property type="match status" value="1"/>
</dbReference>
<gene>
    <name evidence="3" type="ORF">ETU37_12390</name>
</gene>
<proteinExistence type="predicted"/>
<keyword evidence="2" id="KW-0732">Signal</keyword>
<protein>
    <recommendedName>
        <fullName evidence="5">Lipoprotein</fullName>
    </recommendedName>
</protein>
<accession>A0A4Q5J3Q8</accession>